<dbReference type="Gene3D" id="1.20.5.170">
    <property type="match status" value="1"/>
</dbReference>
<gene>
    <name evidence="3" type="ORF">N7532_007492</name>
</gene>
<dbReference type="InterPro" id="IPR004827">
    <property type="entry name" value="bZIP"/>
</dbReference>
<dbReference type="OrthoDB" id="194358at2759"/>
<comment type="caution">
    <text evidence="3">The sequence shown here is derived from an EMBL/GenBank/DDBJ whole genome shotgun (WGS) entry which is preliminary data.</text>
</comment>
<feature type="region of interest" description="Disordered" evidence="1">
    <location>
        <begin position="231"/>
        <end position="291"/>
    </location>
</feature>
<keyword evidence="4" id="KW-1185">Reference proteome</keyword>
<dbReference type="CDD" id="cd14688">
    <property type="entry name" value="bZIP_YAP"/>
    <property type="match status" value="1"/>
</dbReference>
<name>A0A9W9F7Y4_9EURO</name>
<feature type="region of interest" description="Disordered" evidence="1">
    <location>
        <begin position="1"/>
        <end position="122"/>
    </location>
</feature>
<reference evidence="3" key="1">
    <citation type="submission" date="2022-11" db="EMBL/GenBank/DDBJ databases">
        <authorList>
            <person name="Petersen C."/>
        </authorList>
    </citation>
    <scope>NUCLEOTIDE SEQUENCE</scope>
    <source>
        <strain evidence="3">IBT 30761</strain>
    </source>
</reference>
<protein>
    <recommendedName>
        <fullName evidence="2">BZIP domain-containing protein</fullName>
    </recommendedName>
</protein>
<evidence type="ECO:0000259" key="2">
    <source>
        <dbReference type="PROSITE" id="PS00036"/>
    </source>
</evidence>
<organism evidence="3 4">
    <name type="scientific">Penicillium argentinense</name>
    <dbReference type="NCBI Taxonomy" id="1131581"/>
    <lineage>
        <taxon>Eukaryota</taxon>
        <taxon>Fungi</taxon>
        <taxon>Dikarya</taxon>
        <taxon>Ascomycota</taxon>
        <taxon>Pezizomycotina</taxon>
        <taxon>Eurotiomycetes</taxon>
        <taxon>Eurotiomycetidae</taxon>
        <taxon>Eurotiales</taxon>
        <taxon>Aspergillaceae</taxon>
        <taxon>Penicillium</taxon>
    </lineage>
</organism>
<dbReference type="Proteomes" id="UP001149074">
    <property type="component" value="Unassembled WGS sequence"/>
</dbReference>
<evidence type="ECO:0000313" key="3">
    <source>
        <dbReference type="EMBL" id="KAJ5095201.1"/>
    </source>
</evidence>
<dbReference type="SUPFAM" id="SSF57959">
    <property type="entry name" value="Leucine zipper domain"/>
    <property type="match status" value="1"/>
</dbReference>
<dbReference type="InterPro" id="IPR046347">
    <property type="entry name" value="bZIP_sf"/>
</dbReference>
<evidence type="ECO:0000313" key="4">
    <source>
        <dbReference type="Proteomes" id="UP001149074"/>
    </source>
</evidence>
<feature type="domain" description="BZIP" evidence="2">
    <location>
        <begin position="41"/>
        <end position="56"/>
    </location>
</feature>
<accession>A0A9W9F7Y4</accession>
<feature type="compositionally biased region" description="Low complexity" evidence="1">
    <location>
        <begin position="8"/>
        <end position="29"/>
    </location>
</feature>
<evidence type="ECO:0000256" key="1">
    <source>
        <dbReference type="SAM" id="MobiDB-lite"/>
    </source>
</evidence>
<reference evidence="3" key="2">
    <citation type="journal article" date="2023" name="IMA Fungus">
        <title>Comparative genomic study of the Penicillium genus elucidates a diverse pangenome and 15 lateral gene transfer events.</title>
        <authorList>
            <person name="Petersen C."/>
            <person name="Sorensen T."/>
            <person name="Nielsen M.R."/>
            <person name="Sondergaard T.E."/>
            <person name="Sorensen J.L."/>
            <person name="Fitzpatrick D.A."/>
            <person name="Frisvad J.C."/>
            <person name="Nielsen K.L."/>
        </authorList>
    </citation>
    <scope>NUCLEOTIDE SEQUENCE</scope>
    <source>
        <strain evidence="3">IBT 30761</strain>
    </source>
</reference>
<feature type="compositionally biased region" description="Basic and acidic residues" evidence="1">
    <location>
        <begin position="31"/>
        <end position="43"/>
    </location>
</feature>
<sequence>MHRSYDARSGSRSSNHSNSSAFSPNANPNEDWTKISDLAERRRIQNRIAQRNYRKKLKRRLEDLERRAASSPSPEQSHAEPVLPKTANKARSKQRAPKSADVKPLSSHPSHAPVPDRPAYDFYSTDERNMFAQQCTRQLTASPPPVFSYPPLPSYDAYRQPYSQVPVYHSVPSTYGGMSFAADYGESVSGVVPMIPGPAMGVGRKQAYDEDIISPFSMSYASMAGIDLCQPSQPEPGLPMPSLSYGYPDDHDQRTASTSPEASIFAFPPTPESPPCSPRSMPGLYDYDLRS</sequence>
<dbReference type="InterPro" id="IPR052635">
    <property type="entry name" value="Sec_Metab_Biosynth_Reg"/>
</dbReference>
<dbReference type="PANTHER" id="PTHR39607:SF1">
    <property type="entry name" value="B-ZIP TRANSCRIPTION FACTOR (EUROFUNG)"/>
    <property type="match status" value="1"/>
</dbReference>
<dbReference type="EMBL" id="JAPQKI010000006">
    <property type="protein sequence ID" value="KAJ5095201.1"/>
    <property type="molecule type" value="Genomic_DNA"/>
</dbReference>
<dbReference type="PROSITE" id="PS00036">
    <property type="entry name" value="BZIP_BASIC"/>
    <property type="match status" value="1"/>
</dbReference>
<feature type="compositionally biased region" description="Pro residues" evidence="1">
    <location>
        <begin position="268"/>
        <end position="277"/>
    </location>
</feature>
<dbReference type="GO" id="GO:0003700">
    <property type="term" value="F:DNA-binding transcription factor activity"/>
    <property type="evidence" value="ECO:0007669"/>
    <property type="project" value="InterPro"/>
</dbReference>
<dbReference type="GeneID" id="81358964"/>
<proteinExistence type="predicted"/>
<dbReference type="AlphaFoldDB" id="A0A9W9F7Y4"/>
<dbReference type="PANTHER" id="PTHR39607">
    <property type="entry name" value="XANTHOCILLIN BIOSYNTHESIS CLUSTER TRANSCRIPTION FACTOR XANC-RELATED"/>
    <property type="match status" value="1"/>
</dbReference>
<dbReference type="RefSeq" id="XP_056473351.1">
    <property type="nucleotide sequence ID" value="XM_056619985.1"/>
</dbReference>